<dbReference type="OrthoDB" id="9816061at2"/>
<evidence type="ECO:0000313" key="9">
    <source>
        <dbReference type="Proteomes" id="UP000321548"/>
    </source>
</evidence>
<dbReference type="CDD" id="cd04211">
    <property type="entry name" value="Cupredoxin_like_2"/>
    <property type="match status" value="1"/>
</dbReference>
<name>A0A5C8NSF6_9BURK</name>
<evidence type="ECO:0000256" key="6">
    <source>
        <dbReference type="SAM" id="SignalP"/>
    </source>
</evidence>
<dbReference type="Gene3D" id="2.60.40.420">
    <property type="entry name" value="Cupredoxins - blue copper proteins"/>
    <property type="match status" value="1"/>
</dbReference>
<comment type="caution">
    <text evidence="8">The sequence shown here is derived from an EMBL/GenBank/DDBJ whole genome shotgun (WGS) entry which is preliminary data.</text>
</comment>
<keyword evidence="9" id="KW-1185">Reference proteome</keyword>
<evidence type="ECO:0000313" key="8">
    <source>
        <dbReference type="EMBL" id="TXL63890.1"/>
    </source>
</evidence>
<evidence type="ECO:0000256" key="3">
    <source>
        <dbReference type="ARBA" id="ARBA00022764"/>
    </source>
</evidence>
<dbReference type="Proteomes" id="UP000321548">
    <property type="component" value="Unassembled WGS sequence"/>
</dbReference>
<evidence type="ECO:0000256" key="4">
    <source>
        <dbReference type="ARBA" id="ARBA00023008"/>
    </source>
</evidence>
<feature type="domain" description="Blue (type 1) copper" evidence="7">
    <location>
        <begin position="85"/>
        <end position="188"/>
    </location>
</feature>
<organism evidence="8 9">
    <name type="scientific">Zeimonas arvi</name>
    <dbReference type="NCBI Taxonomy" id="2498847"/>
    <lineage>
        <taxon>Bacteria</taxon>
        <taxon>Pseudomonadati</taxon>
        <taxon>Pseudomonadota</taxon>
        <taxon>Betaproteobacteria</taxon>
        <taxon>Burkholderiales</taxon>
        <taxon>Burkholderiaceae</taxon>
        <taxon>Zeimonas</taxon>
    </lineage>
</organism>
<dbReference type="EMBL" id="VDUY01000007">
    <property type="protein sequence ID" value="TXL63890.1"/>
    <property type="molecule type" value="Genomic_DNA"/>
</dbReference>
<evidence type="ECO:0000256" key="2">
    <source>
        <dbReference type="ARBA" id="ARBA00022723"/>
    </source>
</evidence>
<dbReference type="PANTHER" id="PTHR38439:SF3">
    <property type="entry name" value="COPPER-RESISTANT CUPROPROTEIN COPI"/>
    <property type="match status" value="1"/>
</dbReference>
<dbReference type="PANTHER" id="PTHR38439">
    <property type="entry name" value="AURACYANIN-B"/>
    <property type="match status" value="1"/>
</dbReference>
<keyword evidence="2" id="KW-0479">Metal-binding</keyword>
<reference evidence="8 9" key="1">
    <citation type="submission" date="2019-06" db="EMBL/GenBank/DDBJ databases">
        <title>Quisquiliibacterium sp. nov., isolated from a maize field.</title>
        <authorList>
            <person name="Lin S.-Y."/>
            <person name="Tsai C.-F."/>
            <person name="Young C.-C."/>
        </authorList>
    </citation>
    <scope>NUCLEOTIDE SEQUENCE [LARGE SCALE GENOMIC DNA]</scope>
    <source>
        <strain evidence="8 9">CC-CFT501</strain>
    </source>
</reference>
<evidence type="ECO:0000259" key="7">
    <source>
        <dbReference type="Pfam" id="PF00127"/>
    </source>
</evidence>
<dbReference type="GO" id="GO:0042597">
    <property type="term" value="C:periplasmic space"/>
    <property type="evidence" value="ECO:0007669"/>
    <property type="project" value="UniProtKB-SubCell"/>
</dbReference>
<feature type="region of interest" description="Disordered" evidence="5">
    <location>
        <begin position="35"/>
        <end position="78"/>
    </location>
</feature>
<dbReference type="AlphaFoldDB" id="A0A5C8NSF6"/>
<evidence type="ECO:0000256" key="5">
    <source>
        <dbReference type="SAM" id="MobiDB-lite"/>
    </source>
</evidence>
<dbReference type="RefSeq" id="WP_147705584.1">
    <property type="nucleotide sequence ID" value="NZ_VDUY01000007.1"/>
</dbReference>
<accession>A0A5C8NSF6</accession>
<feature type="chain" id="PRO_5023111806" description="Blue (type 1) copper domain-containing protein" evidence="6">
    <location>
        <begin position="20"/>
        <end position="188"/>
    </location>
</feature>
<dbReference type="InterPro" id="IPR008972">
    <property type="entry name" value="Cupredoxin"/>
</dbReference>
<protein>
    <recommendedName>
        <fullName evidence="7">Blue (type 1) copper domain-containing protein</fullName>
    </recommendedName>
</protein>
<keyword evidence="4" id="KW-0186">Copper</keyword>
<feature type="signal peptide" evidence="6">
    <location>
        <begin position="1"/>
        <end position="19"/>
    </location>
</feature>
<keyword evidence="3" id="KW-0574">Periplasm</keyword>
<dbReference type="SUPFAM" id="SSF49503">
    <property type="entry name" value="Cupredoxins"/>
    <property type="match status" value="1"/>
</dbReference>
<dbReference type="GO" id="GO:0009055">
    <property type="term" value="F:electron transfer activity"/>
    <property type="evidence" value="ECO:0007669"/>
    <property type="project" value="InterPro"/>
</dbReference>
<dbReference type="GO" id="GO:0005507">
    <property type="term" value="F:copper ion binding"/>
    <property type="evidence" value="ECO:0007669"/>
    <property type="project" value="InterPro"/>
</dbReference>
<gene>
    <name evidence="8" type="ORF">FHP08_16495</name>
</gene>
<proteinExistence type="predicted"/>
<sequence length="188" mass="19888">MIKFASTIVLAVFPAIALAAGGHAGSHVAETKAPGADIQSMGNHPMGDHSMDGHSMSGMHGPQSESAPGKPGDPAKVDRTIPIDMQDAMRFTPQAVRVKAGETIRFFLKNSGAMEHEFVIGSIDALKAHAETMRKMPGMKHAESNMQTLAPGQRGGLVWQFDKAGTVDFACLIPGHFEAGMKGQIVVE</sequence>
<comment type="subcellular location">
    <subcellularLocation>
        <location evidence="1">Periplasm</location>
    </subcellularLocation>
</comment>
<dbReference type="Pfam" id="PF00127">
    <property type="entry name" value="Copper-bind"/>
    <property type="match status" value="1"/>
</dbReference>
<dbReference type="InterPro" id="IPR050845">
    <property type="entry name" value="Cu-binding_ET"/>
</dbReference>
<keyword evidence="6" id="KW-0732">Signal</keyword>
<evidence type="ECO:0000256" key="1">
    <source>
        <dbReference type="ARBA" id="ARBA00004418"/>
    </source>
</evidence>
<dbReference type="InterPro" id="IPR000923">
    <property type="entry name" value="BlueCu_1"/>
</dbReference>